<feature type="transmembrane region" description="Helical" evidence="1">
    <location>
        <begin position="43"/>
        <end position="65"/>
    </location>
</feature>
<dbReference type="RefSeq" id="WP_084117487.1">
    <property type="nucleotide sequence ID" value="NZ_FWXH01000024.1"/>
</dbReference>
<keyword evidence="3" id="KW-1185">Reference proteome</keyword>
<evidence type="ECO:0000313" key="3">
    <source>
        <dbReference type="Proteomes" id="UP000192468"/>
    </source>
</evidence>
<name>A0A1W1XXT6_9CLOT</name>
<evidence type="ECO:0000256" key="1">
    <source>
        <dbReference type="SAM" id="Phobius"/>
    </source>
</evidence>
<evidence type="ECO:0000313" key="2">
    <source>
        <dbReference type="EMBL" id="SMC28351.1"/>
    </source>
</evidence>
<dbReference type="EMBL" id="FWXH01000024">
    <property type="protein sequence ID" value="SMC28351.1"/>
    <property type="molecule type" value="Genomic_DNA"/>
</dbReference>
<protein>
    <recommendedName>
        <fullName evidence="4">ABC-2 family transporter protein</fullName>
    </recommendedName>
</protein>
<dbReference type="Proteomes" id="UP000192468">
    <property type="component" value="Unassembled WGS sequence"/>
</dbReference>
<sequence>MFKLIKYEIIGKYKALGILSIIIIILNLLLLTRWNSWGKGPVIALSIMISTVATVVLFIWCIGIFSHDVYDDKGYLTFTIPQSGYSILGSKLIVSLIFSIIISIVSGIFIYGFTINTVDISKELDTAGVKINIITSVLFVISMYAESILGLLEIYFAITITRLAVFRKKLGKFIAFVAFIIEMVILGFVNWGLGKIFPQELHVKIFNGVSGSIANFSGSGTDIFTNGISIEIVRDLVFPILLFIGLFMATSYMIEKKIDL</sequence>
<feature type="transmembrane region" description="Helical" evidence="1">
    <location>
        <begin position="12"/>
        <end position="31"/>
    </location>
</feature>
<feature type="transmembrane region" description="Helical" evidence="1">
    <location>
        <begin position="236"/>
        <end position="254"/>
    </location>
</feature>
<gene>
    <name evidence="2" type="ORF">SAMN02745134_03487</name>
</gene>
<reference evidence="2 3" key="1">
    <citation type="submission" date="2017-04" db="EMBL/GenBank/DDBJ databases">
        <authorList>
            <person name="Afonso C.L."/>
            <person name="Miller P.J."/>
            <person name="Scott M.A."/>
            <person name="Spackman E."/>
            <person name="Goraichik I."/>
            <person name="Dimitrov K.M."/>
            <person name="Suarez D.L."/>
            <person name="Swayne D.E."/>
        </authorList>
    </citation>
    <scope>NUCLEOTIDE SEQUENCE [LARGE SCALE GENOMIC DNA]</scope>
    <source>
        <strain evidence="2 3">DSM 12555</strain>
    </source>
</reference>
<organism evidence="2 3">
    <name type="scientific">Clostridium acidisoli DSM 12555</name>
    <dbReference type="NCBI Taxonomy" id="1121291"/>
    <lineage>
        <taxon>Bacteria</taxon>
        <taxon>Bacillati</taxon>
        <taxon>Bacillota</taxon>
        <taxon>Clostridia</taxon>
        <taxon>Eubacteriales</taxon>
        <taxon>Clostridiaceae</taxon>
        <taxon>Clostridium</taxon>
    </lineage>
</organism>
<feature type="transmembrane region" description="Helical" evidence="1">
    <location>
        <begin position="92"/>
        <end position="113"/>
    </location>
</feature>
<keyword evidence="1" id="KW-0812">Transmembrane</keyword>
<evidence type="ECO:0008006" key="4">
    <source>
        <dbReference type="Google" id="ProtNLM"/>
    </source>
</evidence>
<keyword evidence="1" id="KW-0472">Membrane</keyword>
<dbReference type="OrthoDB" id="9816138at2"/>
<dbReference type="STRING" id="1121291.SAMN02745134_03487"/>
<proteinExistence type="predicted"/>
<accession>A0A1W1XXT6</accession>
<dbReference type="AlphaFoldDB" id="A0A1W1XXT6"/>
<feature type="transmembrane region" description="Helical" evidence="1">
    <location>
        <begin position="133"/>
        <end position="158"/>
    </location>
</feature>
<feature type="transmembrane region" description="Helical" evidence="1">
    <location>
        <begin position="170"/>
        <end position="193"/>
    </location>
</feature>
<keyword evidence="1" id="KW-1133">Transmembrane helix</keyword>